<dbReference type="SUPFAM" id="SSF53623">
    <property type="entry name" value="MurD-like peptide ligases, catalytic domain"/>
    <property type="match status" value="1"/>
</dbReference>
<keyword evidence="7 10" id="KW-0067">ATP-binding</keyword>
<dbReference type="GO" id="GO:0005524">
    <property type="term" value="F:ATP binding"/>
    <property type="evidence" value="ECO:0007669"/>
    <property type="project" value="UniProtKB-KW"/>
</dbReference>
<dbReference type="UniPathway" id="UPA00219"/>
<comment type="similarity">
    <text evidence="2 10">Belongs to the folylpolyglutamate synthase family.</text>
</comment>
<dbReference type="PANTHER" id="PTHR11136">
    <property type="entry name" value="FOLYLPOLYGLUTAMATE SYNTHASE-RELATED"/>
    <property type="match status" value="1"/>
</dbReference>
<dbReference type="PANTHER" id="PTHR11136:SF0">
    <property type="entry name" value="DIHYDROFOLATE SYNTHETASE-RELATED"/>
    <property type="match status" value="1"/>
</dbReference>
<dbReference type="Proteomes" id="UP000532121">
    <property type="component" value="Unassembled WGS sequence"/>
</dbReference>
<evidence type="ECO:0000256" key="9">
    <source>
        <dbReference type="ARBA" id="ARBA00047493"/>
    </source>
</evidence>
<comment type="cofactor">
    <cofactor evidence="1">
        <name>Mg(2+)</name>
        <dbReference type="ChEBI" id="CHEBI:18420"/>
    </cofactor>
</comment>
<keyword evidence="5" id="KW-0479">Metal-binding</keyword>
<evidence type="ECO:0000256" key="5">
    <source>
        <dbReference type="ARBA" id="ARBA00022723"/>
    </source>
</evidence>
<dbReference type="AlphaFoldDB" id="A0A7X9LGU7"/>
<gene>
    <name evidence="12" type="ORF">HHO37_07880</name>
</gene>
<evidence type="ECO:0000256" key="1">
    <source>
        <dbReference type="ARBA" id="ARBA00001946"/>
    </source>
</evidence>
<name>A0A7X9LGU7_STRRT</name>
<dbReference type="GO" id="GO:0008841">
    <property type="term" value="F:dihydrofolate synthase activity"/>
    <property type="evidence" value="ECO:0007669"/>
    <property type="project" value="TreeGrafter"/>
</dbReference>
<organism evidence="12 13">
    <name type="scientific">Streptococcus ratti</name>
    <dbReference type="NCBI Taxonomy" id="1341"/>
    <lineage>
        <taxon>Bacteria</taxon>
        <taxon>Bacillati</taxon>
        <taxon>Bacillota</taxon>
        <taxon>Bacilli</taxon>
        <taxon>Lactobacillales</taxon>
        <taxon>Streptococcaceae</taxon>
        <taxon>Streptococcus</taxon>
    </lineage>
</organism>
<comment type="catalytic activity">
    <reaction evidence="9">
        <text>(6S)-5,6,7,8-tetrahydrofolyl-(gamma-L-Glu)(n) + L-glutamate + ATP = (6S)-5,6,7,8-tetrahydrofolyl-(gamma-L-Glu)(n+1) + ADP + phosphate + H(+)</text>
        <dbReference type="Rhea" id="RHEA:10580"/>
        <dbReference type="Rhea" id="RHEA-COMP:14738"/>
        <dbReference type="Rhea" id="RHEA-COMP:14740"/>
        <dbReference type="ChEBI" id="CHEBI:15378"/>
        <dbReference type="ChEBI" id="CHEBI:29985"/>
        <dbReference type="ChEBI" id="CHEBI:30616"/>
        <dbReference type="ChEBI" id="CHEBI:43474"/>
        <dbReference type="ChEBI" id="CHEBI:141005"/>
        <dbReference type="ChEBI" id="CHEBI:456216"/>
        <dbReference type="EC" id="6.3.2.17"/>
    </reaction>
</comment>
<keyword evidence="4 10" id="KW-0436">Ligase</keyword>
<reference evidence="12 13" key="1">
    <citation type="submission" date="2020-04" db="EMBL/GenBank/DDBJ databases">
        <title>MicrobeNet Type strains.</title>
        <authorList>
            <person name="Nicholson A.C."/>
        </authorList>
    </citation>
    <scope>NUCLEOTIDE SEQUENCE [LARGE SCALE GENOMIC DNA]</scope>
    <source>
        <strain evidence="12 13">DSM 22768</strain>
    </source>
</reference>
<evidence type="ECO:0000256" key="7">
    <source>
        <dbReference type="ARBA" id="ARBA00022840"/>
    </source>
</evidence>
<evidence type="ECO:0000256" key="3">
    <source>
        <dbReference type="ARBA" id="ARBA00013025"/>
    </source>
</evidence>
<evidence type="ECO:0000256" key="8">
    <source>
        <dbReference type="ARBA" id="ARBA00022842"/>
    </source>
</evidence>
<feature type="domain" description="Mur ligase central" evidence="11">
    <location>
        <begin position="45"/>
        <end position="266"/>
    </location>
</feature>
<dbReference type="InterPro" id="IPR036565">
    <property type="entry name" value="Mur-like_cat_sf"/>
</dbReference>
<dbReference type="FunFam" id="3.40.1190.10:FF:000011">
    <property type="entry name" value="Folylpolyglutamate synthase/dihydrofolate synthase"/>
    <property type="match status" value="1"/>
</dbReference>
<dbReference type="GO" id="GO:0009252">
    <property type="term" value="P:peptidoglycan biosynthetic process"/>
    <property type="evidence" value="ECO:0007669"/>
    <property type="project" value="UniProtKB-UniPathway"/>
</dbReference>
<dbReference type="RefSeq" id="WP_193523797.1">
    <property type="nucleotide sequence ID" value="NZ_JABASA010000016.1"/>
</dbReference>
<dbReference type="PIRSF" id="PIRSF001563">
    <property type="entry name" value="Folylpolyglu_synth"/>
    <property type="match status" value="1"/>
</dbReference>
<evidence type="ECO:0000259" key="11">
    <source>
        <dbReference type="Pfam" id="PF08245"/>
    </source>
</evidence>
<protein>
    <recommendedName>
        <fullName evidence="3">tetrahydrofolate synthase</fullName>
        <ecNumber evidence="3">6.3.2.17</ecNumber>
    </recommendedName>
</protein>
<dbReference type="InterPro" id="IPR013221">
    <property type="entry name" value="Mur_ligase_cen"/>
</dbReference>
<dbReference type="SUPFAM" id="SSF53244">
    <property type="entry name" value="MurD-like peptide ligases, peptide-binding domain"/>
    <property type="match status" value="1"/>
</dbReference>
<dbReference type="GO" id="GO:0005737">
    <property type="term" value="C:cytoplasm"/>
    <property type="evidence" value="ECO:0007669"/>
    <property type="project" value="TreeGrafter"/>
</dbReference>
<keyword evidence="6 10" id="KW-0547">Nucleotide-binding</keyword>
<dbReference type="Gene3D" id="3.40.1190.10">
    <property type="entry name" value="Mur-like, catalytic domain"/>
    <property type="match status" value="1"/>
</dbReference>
<evidence type="ECO:0000256" key="4">
    <source>
        <dbReference type="ARBA" id="ARBA00022598"/>
    </source>
</evidence>
<evidence type="ECO:0000313" key="13">
    <source>
        <dbReference type="Proteomes" id="UP000532121"/>
    </source>
</evidence>
<evidence type="ECO:0000313" key="12">
    <source>
        <dbReference type="EMBL" id="NMD49580.1"/>
    </source>
</evidence>
<dbReference type="InterPro" id="IPR036615">
    <property type="entry name" value="Mur_ligase_C_dom_sf"/>
</dbReference>
<dbReference type="GO" id="GO:0004326">
    <property type="term" value="F:tetrahydrofolylpolyglutamate synthase activity"/>
    <property type="evidence" value="ECO:0007669"/>
    <property type="project" value="UniProtKB-EC"/>
</dbReference>
<evidence type="ECO:0000256" key="2">
    <source>
        <dbReference type="ARBA" id="ARBA00008276"/>
    </source>
</evidence>
<dbReference type="Gene3D" id="3.90.190.20">
    <property type="entry name" value="Mur ligase, C-terminal domain"/>
    <property type="match status" value="1"/>
</dbReference>
<sequence>MNYQQTLEWIHSFKANGRRPNLKRMTFLLENSGNPQQNLAAVHIVGTNGKGSTASFLQHLLTEAGYQTGTFTSPFITRFNERLAINGQPISDDKLSCLAATVKPAVEKLQNTASLGRPTEFEVITFMMFVYFGQVNPVDIAIIEAGIGGLHDSTNIFKALALVCPSISRDHTETLGNSLTEIARQKLGALDKGVPLIFGPMTDEIRPIFYQTAQQMQSIPYEFEQDFSILEKDRTFDFTSPMANITDIHLKMLGRHQKINASLAIMTSLILSSKFPKITPSVIKSGIQSALWPGRGELIADNLLLDGAHNEDSIRKLSQLLKDEFPDKTIHILFAGLKRKPLENMLKHLASFDITLTTFSFYEAERLESYPERYPKTKDYRAWLKRAEQSEDLFVVTGSLYFISEIRNYLLKKTRLS</sequence>
<keyword evidence="8" id="KW-0460">Magnesium</keyword>
<evidence type="ECO:0000256" key="6">
    <source>
        <dbReference type="ARBA" id="ARBA00022741"/>
    </source>
</evidence>
<dbReference type="InterPro" id="IPR001645">
    <property type="entry name" value="Folylpolyglutamate_synth"/>
</dbReference>
<comment type="caution">
    <text evidence="12">The sequence shown here is derived from an EMBL/GenBank/DDBJ whole genome shotgun (WGS) entry which is preliminary data.</text>
</comment>
<dbReference type="EMBL" id="JABASA010000016">
    <property type="protein sequence ID" value="NMD49580.1"/>
    <property type="molecule type" value="Genomic_DNA"/>
</dbReference>
<accession>A0A7X9LGU7</accession>
<dbReference type="GO" id="GO:0046872">
    <property type="term" value="F:metal ion binding"/>
    <property type="evidence" value="ECO:0007669"/>
    <property type="project" value="UniProtKB-KW"/>
</dbReference>
<proteinExistence type="inferred from homology"/>
<dbReference type="Pfam" id="PF08245">
    <property type="entry name" value="Mur_ligase_M"/>
    <property type="match status" value="1"/>
</dbReference>
<dbReference type="NCBIfam" id="TIGR01499">
    <property type="entry name" value="folC"/>
    <property type="match status" value="1"/>
</dbReference>
<dbReference type="EC" id="6.3.2.17" evidence="3"/>
<evidence type="ECO:0000256" key="10">
    <source>
        <dbReference type="PIRNR" id="PIRNR001563"/>
    </source>
</evidence>